<dbReference type="PANTHER" id="PTHR30093:SF34">
    <property type="entry name" value="PREPILIN PEPTIDASE-DEPENDENT PROTEIN D"/>
    <property type="match status" value="1"/>
</dbReference>
<proteinExistence type="inferred from homology"/>
<evidence type="ECO:0000313" key="7">
    <source>
        <dbReference type="Proteomes" id="UP000182272"/>
    </source>
</evidence>
<dbReference type="InterPro" id="IPR012902">
    <property type="entry name" value="N_methyl_site"/>
</dbReference>
<sequence length="143" mass="14430">MNAQKGFTLIELMIVVAIVGILAAVALPVYQNYTYRAKFSEVTSVANTYQTAVASCAQEKGTTTGCSLGTNGIPATVATTHVGSVAVTDGKITVTPTATTSTASTLILNPVLGAAALTWSVDSTSGCLSAQGSVPILCKQVGS</sequence>
<keyword evidence="5" id="KW-0812">Transmembrane</keyword>
<dbReference type="OrthoDB" id="115249at2"/>
<dbReference type="SUPFAM" id="SSF54523">
    <property type="entry name" value="Pili subunits"/>
    <property type="match status" value="1"/>
</dbReference>
<accession>A0A1H6N4R5</accession>
<comment type="similarity">
    <text evidence="1 4">Belongs to the N-Me-Phe pilin family.</text>
</comment>
<evidence type="ECO:0000256" key="5">
    <source>
        <dbReference type="SAM" id="Phobius"/>
    </source>
</evidence>
<protein>
    <recommendedName>
        <fullName evidence="3">Pilin</fullName>
    </recommendedName>
</protein>
<dbReference type="GO" id="GO:0007155">
    <property type="term" value="P:cell adhesion"/>
    <property type="evidence" value="ECO:0007669"/>
    <property type="project" value="InterPro"/>
</dbReference>
<evidence type="ECO:0000313" key="6">
    <source>
        <dbReference type="EMBL" id="SEI09667.1"/>
    </source>
</evidence>
<dbReference type="Pfam" id="PF07963">
    <property type="entry name" value="N_methyl"/>
    <property type="match status" value="1"/>
</dbReference>
<gene>
    <name evidence="6" type="ORF">SAMN05216581_2082</name>
</gene>
<dbReference type="Gene3D" id="3.30.700.10">
    <property type="entry name" value="Glycoprotein, Type 4 Pilin"/>
    <property type="match status" value="1"/>
</dbReference>
<dbReference type="EMBL" id="LT629972">
    <property type="protein sequence ID" value="SEI09667.1"/>
    <property type="molecule type" value="Genomic_DNA"/>
</dbReference>
<dbReference type="Pfam" id="PF00114">
    <property type="entry name" value="Pilin"/>
    <property type="match status" value="1"/>
</dbReference>
<organism evidence="6 7">
    <name type="scientific">Pseudomonas asplenii</name>
    <dbReference type="NCBI Taxonomy" id="53407"/>
    <lineage>
        <taxon>Bacteria</taxon>
        <taxon>Pseudomonadati</taxon>
        <taxon>Pseudomonadota</taxon>
        <taxon>Gammaproteobacteria</taxon>
        <taxon>Pseudomonadales</taxon>
        <taxon>Pseudomonadaceae</taxon>
        <taxon>Pseudomonas</taxon>
    </lineage>
</organism>
<reference evidence="6 7" key="1">
    <citation type="submission" date="2016-10" db="EMBL/GenBank/DDBJ databases">
        <authorList>
            <person name="de Groot N.N."/>
        </authorList>
    </citation>
    <scope>NUCLEOTIDE SEQUENCE [LARGE SCALE GENOMIC DNA]</scope>
    <source>
        <strain evidence="6 7">LMG 2158</strain>
    </source>
</reference>
<keyword evidence="2" id="KW-0488">Methylation</keyword>
<dbReference type="NCBIfam" id="TIGR02532">
    <property type="entry name" value="IV_pilin_GFxxxE"/>
    <property type="match status" value="1"/>
</dbReference>
<keyword evidence="5" id="KW-1133">Transmembrane helix</keyword>
<dbReference type="InterPro" id="IPR001082">
    <property type="entry name" value="Pilin"/>
</dbReference>
<keyword evidence="4" id="KW-0281">Fimbrium</keyword>
<feature type="transmembrane region" description="Helical" evidence="5">
    <location>
        <begin position="6"/>
        <end position="30"/>
    </location>
</feature>
<dbReference type="PROSITE" id="PS00409">
    <property type="entry name" value="PROKAR_NTER_METHYL"/>
    <property type="match status" value="1"/>
</dbReference>
<dbReference type="RefSeq" id="WP_026007845.1">
    <property type="nucleotide sequence ID" value="NZ_LT629972.1"/>
</dbReference>
<dbReference type="Proteomes" id="UP000182272">
    <property type="component" value="Chromosome I"/>
</dbReference>
<evidence type="ECO:0000256" key="1">
    <source>
        <dbReference type="ARBA" id="ARBA00005233"/>
    </source>
</evidence>
<dbReference type="GO" id="GO:0043107">
    <property type="term" value="P:type IV pilus-dependent motility"/>
    <property type="evidence" value="ECO:0007669"/>
    <property type="project" value="TreeGrafter"/>
</dbReference>
<dbReference type="GO" id="GO:0044096">
    <property type="term" value="C:type IV pilus"/>
    <property type="evidence" value="ECO:0007669"/>
    <property type="project" value="TreeGrafter"/>
</dbReference>
<evidence type="ECO:0000256" key="2">
    <source>
        <dbReference type="ARBA" id="ARBA00022481"/>
    </source>
</evidence>
<dbReference type="AlphaFoldDB" id="A0A1H6N4R5"/>
<evidence type="ECO:0000256" key="4">
    <source>
        <dbReference type="RuleBase" id="RU000389"/>
    </source>
</evidence>
<name>A0A1H6N4R5_9PSED</name>
<evidence type="ECO:0000256" key="3">
    <source>
        <dbReference type="ARBA" id="ARBA00029638"/>
    </source>
</evidence>
<dbReference type="PANTHER" id="PTHR30093">
    <property type="entry name" value="GENERAL SECRETION PATHWAY PROTEIN G"/>
    <property type="match status" value="1"/>
</dbReference>
<keyword evidence="5" id="KW-0472">Membrane</keyword>
<dbReference type="InterPro" id="IPR045584">
    <property type="entry name" value="Pilin-like"/>
</dbReference>